<sequence>MVSLIRTDSSVDGGTSERRFTRMSLLMRCNIIILPAGHCCRRPTPPRVHHVPRSSPLRPGTPTLIVFRVTRRGGPEGGRVSKLARFRLSVLVCGDVQDAEHVLAALDEVAQGLAIRLGERGSCVRVSTVAVVGPLAVGIDVALSMVSVPSLAGLDAASTLGVVEARVEGMRHGPHVGGIFFSFSFSPLENSVMQCNVEQRKINKKTAE</sequence>
<reference evidence="1" key="1">
    <citation type="journal article" date="2023" name="Mol. Phylogenet. Evol.">
        <title>Genome-scale phylogeny and comparative genomics of the fungal order Sordariales.</title>
        <authorList>
            <person name="Hensen N."/>
            <person name="Bonometti L."/>
            <person name="Westerberg I."/>
            <person name="Brannstrom I.O."/>
            <person name="Guillou S."/>
            <person name="Cros-Aarteil S."/>
            <person name="Calhoun S."/>
            <person name="Haridas S."/>
            <person name="Kuo A."/>
            <person name="Mondo S."/>
            <person name="Pangilinan J."/>
            <person name="Riley R."/>
            <person name="LaButti K."/>
            <person name="Andreopoulos B."/>
            <person name="Lipzen A."/>
            <person name="Chen C."/>
            <person name="Yan M."/>
            <person name="Daum C."/>
            <person name="Ng V."/>
            <person name="Clum A."/>
            <person name="Steindorff A."/>
            <person name="Ohm R.A."/>
            <person name="Martin F."/>
            <person name="Silar P."/>
            <person name="Natvig D.O."/>
            <person name="Lalanne C."/>
            <person name="Gautier V."/>
            <person name="Ament-Velasquez S.L."/>
            <person name="Kruys A."/>
            <person name="Hutchinson M.I."/>
            <person name="Powell A.J."/>
            <person name="Barry K."/>
            <person name="Miller A.N."/>
            <person name="Grigoriev I.V."/>
            <person name="Debuchy R."/>
            <person name="Gladieux P."/>
            <person name="Hiltunen Thoren M."/>
            <person name="Johannesson H."/>
        </authorList>
    </citation>
    <scope>NUCLEOTIDE SEQUENCE</scope>
    <source>
        <strain evidence="1">PSN293</strain>
    </source>
</reference>
<organism evidence="1 2">
    <name type="scientific">Rhypophila decipiens</name>
    <dbReference type="NCBI Taxonomy" id="261697"/>
    <lineage>
        <taxon>Eukaryota</taxon>
        <taxon>Fungi</taxon>
        <taxon>Dikarya</taxon>
        <taxon>Ascomycota</taxon>
        <taxon>Pezizomycotina</taxon>
        <taxon>Sordariomycetes</taxon>
        <taxon>Sordariomycetidae</taxon>
        <taxon>Sordariales</taxon>
        <taxon>Naviculisporaceae</taxon>
        <taxon>Rhypophila</taxon>
    </lineage>
</organism>
<proteinExistence type="predicted"/>
<gene>
    <name evidence="1" type="ORF">QBC37DRAFT_424708</name>
</gene>
<comment type="caution">
    <text evidence="1">The sequence shown here is derived from an EMBL/GenBank/DDBJ whole genome shotgun (WGS) entry which is preliminary data.</text>
</comment>
<keyword evidence="2" id="KW-1185">Reference proteome</keyword>
<dbReference type="Proteomes" id="UP001301769">
    <property type="component" value="Unassembled WGS sequence"/>
</dbReference>
<dbReference type="EMBL" id="MU858125">
    <property type="protein sequence ID" value="KAK4212528.1"/>
    <property type="molecule type" value="Genomic_DNA"/>
</dbReference>
<protein>
    <submittedName>
        <fullName evidence="1">Uncharacterized protein</fullName>
    </submittedName>
</protein>
<evidence type="ECO:0000313" key="2">
    <source>
        <dbReference type="Proteomes" id="UP001301769"/>
    </source>
</evidence>
<accession>A0AAN7B6C6</accession>
<dbReference type="AlphaFoldDB" id="A0AAN7B6C6"/>
<evidence type="ECO:0000313" key="1">
    <source>
        <dbReference type="EMBL" id="KAK4212528.1"/>
    </source>
</evidence>
<reference evidence="1" key="2">
    <citation type="submission" date="2023-05" db="EMBL/GenBank/DDBJ databases">
        <authorList>
            <consortium name="Lawrence Berkeley National Laboratory"/>
            <person name="Steindorff A."/>
            <person name="Hensen N."/>
            <person name="Bonometti L."/>
            <person name="Westerberg I."/>
            <person name="Brannstrom I.O."/>
            <person name="Guillou S."/>
            <person name="Cros-Aarteil S."/>
            <person name="Calhoun S."/>
            <person name="Haridas S."/>
            <person name="Kuo A."/>
            <person name="Mondo S."/>
            <person name="Pangilinan J."/>
            <person name="Riley R."/>
            <person name="Labutti K."/>
            <person name="Andreopoulos B."/>
            <person name="Lipzen A."/>
            <person name="Chen C."/>
            <person name="Yanf M."/>
            <person name="Daum C."/>
            <person name="Ng V."/>
            <person name="Clum A."/>
            <person name="Ohm R."/>
            <person name="Martin F."/>
            <person name="Silar P."/>
            <person name="Natvig D."/>
            <person name="Lalanne C."/>
            <person name="Gautier V."/>
            <person name="Ament-Velasquez S.L."/>
            <person name="Kruys A."/>
            <person name="Hutchinson M.I."/>
            <person name="Powell A.J."/>
            <person name="Barry K."/>
            <person name="Miller A.N."/>
            <person name="Grigoriev I.V."/>
            <person name="Debuchy R."/>
            <person name="Gladieux P."/>
            <person name="Thoren M.H."/>
            <person name="Johannesson H."/>
        </authorList>
    </citation>
    <scope>NUCLEOTIDE SEQUENCE</scope>
    <source>
        <strain evidence="1">PSN293</strain>
    </source>
</reference>
<name>A0AAN7B6C6_9PEZI</name>